<sequence length="109" mass="12282">MFDNDSTADEFDPLCAQYETYTTARFIFITLATVIACLGTAANLLLIYIFSFKKAASTPATLYPTILAFLDFAICLEYLLLFGVDAVVSFMKVEVCEVQFLRIFLKIMM</sequence>
<feature type="transmembrane region" description="Helical" evidence="1">
    <location>
        <begin position="26"/>
        <end position="50"/>
    </location>
</feature>
<reference evidence="2 3" key="1">
    <citation type="submission" date="2019-10" db="EMBL/GenBank/DDBJ databases">
        <title>Assembly and Annotation for the nematode Trichostrongylus colubriformis.</title>
        <authorList>
            <person name="Martin J."/>
        </authorList>
    </citation>
    <scope>NUCLEOTIDE SEQUENCE [LARGE SCALE GENOMIC DNA]</scope>
    <source>
        <strain evidence="2">G859</strain>
        <tissue evidence="2">Whole worm</tissue>
    </source>
</reference>
<keyword evidence="1" id="KW-0812">Transmembrane</keyword>
<dbReference type="Gene3D" id="1.20.1070.10">
    <property type="entry name" value="Rhodopsin 7-helix transmembrane proteins"/>
    <property type="match status" value="1"/>
</dbReference>
<protein>
    <recommendedName>
        <fullName evidence="4">G-protein coupled receptors family 1 profile domain-containing protein</fullName>
    </recommendedName>
</protein>
<keyword evidence="3" id="KW-1185">Reference proteome</keyword>
<comment type="caution">
    <text evidence="2">The sequence shown here is derived from an EMBL/GenBank/DDBJ whole genome shotgun (WGS) entry which is preliminary data.</text>
</comment>
<accession>A0AAN8IYY3</accession>
<dbReference type="Proteomes" id="UP001331761">
    <property type="component" value="Unassembled WGS sequence"/>
</dbReference>
<organism evidence="2 3">
    <name type="scientific">Trichostrongylus colubriformis</name>
    <name type="common">Black scour worm</name>
    <dbReference type="NCBI Taxonomy" id="6319"/>
    <lineage>
        <taxon>Eukaryota</taxon>
        <taxon>Metazoa</taxon>
        <taxon>Ecdysozoa</taxon>
        <taxon>Nematoda</taxon>
        <taxon>Chromadorea</taxon>
        <taxon>Rhabditida</taxon>
        <taxon>Rhabditina</taxon>
        <taxon>Rhabditomorpha</taxon>
        <taxon>Strongyloidea</taxon>
        <taxon>Trichostrongylidae</taxon>
        <taxon>Trichostrongylus</taxon>
    </lineage>
</organism>
<name>A0AAN8IYY3_TRICO</name>
<evidence type="ECO:0000313" key="3">
    <source>
        <dbReference type="Proteomes" id="UP001331761"/>
    </source>
</evidence>
<dbReference type="PANTHER" id="PTHR46709:SF14">
    <property type="entry name" value="G-PROTEIN COUPLED RECEPTORS FAMILY 1 PROFILE DOMAIN-CONTAINING PROTEIN"/>
    <property type="match status" value="1"/>
</dbReference>
<feature type="transmembrane region" description="Helical" evidence="1">
    <location>
        <begin position="62"/>
        <end position="81"/>
    </location>
</feature>
<keyword evidence="1" id="KW-0472">Membrane</keyword>
<gene>
    <name evidence="2" type="ORF">GCK32_020901</name>
</gene>
<proteinExistence type="predicted"/>
<evidence type="ECO:0000256" key="1">
    <source>
        <dbReference type="SAM" id="Phobius"/>
    </source>
</evidence>
<dbReference type="AlphaFoldDB" id="A0AAN8IYY3"/>
<dbReference type="SUPFAM" id="SSF81321">
    <property type="entry name" value="Family A G protein-coupled receptor-like"/>
    <property type="match status" value="1"/>
</dbReference>
<evidence type="ECO:0008006" key="4">
    <source>
        <dbReference type="Google" id="ProtNLM"/>
    </source>
</evidence>
<dbReference type="PANTHER" id="PTHR46709">
    <property type="entry name" value="PROTEIN CBG23488-RELATED"/>
    <property type="match status" value="1"/>
</dbReference>
<dbReference type="EMBL" id="WIXE01000193">
    <property type="protein sequence ID" value="KAK5986807.1"/>
    <property type="molecule type" value="Genomic_DNA"/>
</dbReference>
<keyword evidence="1" id="KW-1133">Transmembrane helix</keyword>
<evidence type="ECO:0000313" key="2">
    <source>
        <dbReference type="EMBL" id="KAK5986807.1"/>
    </source>
</evidence>